<evidence type="ECO:0000256" key="1">
    <source>
        <dbReference type="SAM" id="MobiDB-lite"/>
    </source>
</evidence>
<feature type="region of interest" description="Disordered" evidence="1">
    <location>
        <begin position="143"/>
        <end position="169"/>
    </location>
</feature>
<sequence length="169" mass="19113">MRQKKRGRGGGERRDRGGEGGEDDELGEGEGEEEELRRRRRRRGRRRPVLSWDRVGSAVTQNLGVKSTGTICRWFNSTTGSSRDISAEPNVLKPRWQRERGVPEMKTIVNPGPSAWKDCGHRLHLMESSHKVFFPCSRKWGATPGSAAQASCCPLTKEANKERREEEGR</sequence>
<dbReference type="EMBL" id="BLXT01007171">
    <property type="protein sequence ID" value="GFO37075.1"/>
    <property type="molecule type" value="Genomic_DNA"/>
</dbReference>
<feature type="compositionally biased region" description="Basic and acidic residues" evidence="1">
    <location>
        <begin position="9"/>
        <end position="19"/>
    </location>
</feature>
<reference evidence="2 3" key="1">
    <citation type="journal article" date="2021" name="Elife">
        <title>Chloroplast acquisition without the gene transfer in kleptoplastic sea slugs, Plakobranchus ocellatus.</title>
        <authorList>
            <person name="Maeda T."/>
            <person name="Takahashi S."/>
            <person name="Yoshida T."/>
            <person name="Shimamura S."/>
            <person name="Takaki Y."/>
            <person name="Nagai Y."/>
            <person name="Toyoda A."/>
            <person name="Suzuki Y."/>
            <person name="Arimoto A."/>
            <person name="Ishii H."/>
            <person name="Satoh N."/>
            <person name="Nishiyama T."/>
            <person name="Hasebe M."/>
            <person name="Maruyama T."/>
            <person name="Minagawa J."/>
            <person name="Obokata J."/>
            <person name="Shigenobu S."/>
        </authorList>
    </citation>
    <scope>NUCLEOTIDE SEQUENCE [LARGE SCALE GENOMIC DNA]</scope>
</reference>
<comment type="caution">
    <text evidence="2">The sequence shown here is derived from an EMBL/GenBank/DDBJ whole genome shotgun (WGS) entry which is preliminary data.</text>
</comment>
<organism evidence="2 3">
    <name type="scientific">Plakobranchus ocellatus</name>
    <dbReference type="NCBI Taxonomy" id="259542"/>
    <lineage>
        <taxon>Eukaryota</taxon>
        <taxon>Metazoa</taxon>
        <taxon>Spiralia</taxon>
        <taxon>Lophotrochozoa</taxon>
        <taxon>Mollusca</taxon>
        <taxon>Gastropoda</taxon>
        <taxon>Heterobranchia</taxon>
        <taxon>Euthyneura</taxon>
        <taxon>Panpulmonata</taxon>
        <taxon>Sacoglossa</taxon>
        <taxon>Placobranchoidea</taxon>
        <taxon>Plakobranchidae</taxon>
        <taxon>Plakobranchus</taxon>
    </lineage>
</organism>
<dbReference type="Proteomes" id="UP000735302">
    <property type="component" value="Unassembled WGS sequence"/>
</dbReference>
<feature type="region of interest" description="Disordered" evidence="1">
    <location>
        <begin position="1"/>
        <end position="46"/>
    </location>
</feature>
<protein>
    <submittedName>
        <fullName evidence="2">Uncharacterized protein</fullName>
    </submittedName>
</protein>
<keyword evidence="3" id="KW-1185">Reference proteome</keyword>
<evidence type="ECO:0000313" key="2">
    <source>
        <dbReference type="EMBL" id="GFO37075.1"/>
    </source>
</evidence>
<feature type="compositionally biased region" description="Acidic residues" evidence="1">
    <location>
        <begin position="20"/>
        <end position="34"/>
    </location>
</feature>
<proteinExistence type="predicted"/>
<name>A0AAV4CYW4_9GAST</name>
<evidence type="ECO:0000313" key="3">
    <source>
        <dbReference type="Proteomes" id="UP000735302"/>
    </source>
</evidence>
<feature type="compositionally biased region" description="Basic and acidic residues" evidence="1">
    <location>
        <begin position="158"/>
        <end position="169"/>
    </location>
</feature>
<dbReference type="AlphaFoldDB" id="A0AAV4CYW4"/>
<accession>A0AAV4CYW4</accession>
<gene>
    <name evidence="2" type="ORF">PoB_006358000</name>
</gene>